<dbReference type="GO" id="GO:0016787">
    <property type="term" value="F:hydrolase activity"/>
    <property type="evidence" value="ECO:0007669"/>
    <property type="project" value="UniProtKB-KW"/>
</dbReference>
<dbReference type="InterPro" id="IPR002471">
    <property type="entry name" value="Pept_S9_AS"/>
</dbReference>
<dbReference type="InterPro" id="IPR022742">
    <property type="entry name" value="Hydrolase_4"/>
</dbReference>
<evidence type="ECO:0000259" key="3">
    <source>
        <dbReference type="Pfam" id="PF12146"/>
    </source>
</evidence>
<gene>
    <name evidence="4" type="ORF">OIK42_01545</name>
</gene>
<dbReference type="PANTHER" id="PTHR43265:SF1">
    <property type="entry name" value="ESTERASE ESTD"/>
    <property type="match status" value="1"/>
</dbReference>
<feature type="domain" description="Serine aminopeptidase S33" evidence="3">
    <location>
        <begin position="197"/>
        <end position="419"/>
    </location>
</feature>
<evidence type="ECO:0000256" key="1">
    <source>
        <dbReference type="ARBA" id="ARBA00022801"/>
    </source>
</evidence>
<proteinExistence type="predicted"/>
<keyword evidence="1 4" id="KW-0378">Hydrolase</keyword>
<feature type="chain" id="PRO_5045447702" evidence="2">
    <location>
        <begin position="22"/>
        <end position="456"/>
    </location>
</feature>
<dbReference type="PANTHER" id="PTHR43265">
    <property type="entry name" value="ESTERASE ESTD"/>
    <property type="match status" value="1"/>
</dbReference>
<feature type="signal peptide" evidence="2">
    <location>
        <begin position="1"/>
        <end position="21"/>
    </location>
</feature>
<sequence>MLRQTIFAVMLLVTGIAQSHAQGVEGDWQGELEVQPGVTLPLVLHVDSTDSVWQVSLDSPDQGAFGIEGKVITATDTLLKVAFPAIGASYQATLNNVTLSGTFTQAGTEFSLILKRQSSAKAAAGKAGSGRPQHPTAPFPYVVEDVTYPHVSGEFEFAATLTKPEGKGPFPAVILVSGSGPQDRDETLMGHKPFLVLADHLTKAGVAVLRFDDRGTAHSGGVYQGTTITGFSTDVESAFGYLSDRSDIDASQIGLLGHSEGGVIAPVFAARQPEVAFVVLLAGLGVDGKTLWAEQQRDIAAAYGHPNASAVYTLMSDIAQRVIDGSSAAQIKQQLLNAGYEAPVAQQYTSLIANEWGRSFFTYQPADVLAKLNMPVLALNGDKDIQVAAATNMPAMQAIFAQAGHNDVTLLTLPGQNHLFQEADTGLPDEYGKLTQTMAPATLTTISEWITARVDN</sequence>
<dbReference type="PROSITE" id="PS00708">
    <property type="entry name" value="PRO_ENDOPEP_SER"/>
    <property type="match status" value="1"/>
</dbReference>
<dbReference type="InterPro" id="IPR053145">
    <property type="entry name" value="AB_hydrolase_Est10"/>
</dbReference>
<dbReference type="Gene3D" id="3.40.50.1820">
    <property type="entry name" value="alpha/beta hydrolase"/>
    <property type="match status" value="1"/>
</dbReference>
<protein>
    <submittedName>
        <fullName evidence="4">Alpha/beta hydrolase</fullName>
    </submittedName>
</protein>
<dbReference type="RefSeq" id="WP_273637794.1">
    <property type="nucleotide sequence ID" value="NZ_JAQQXP010000001.1"/>
</dbReference>
<keyword evidence="2" id="KW-0732">Signal</keyword>
<accession>A0ABT5KXE0</accession>
<name>A0ABT5KXE0_9ALTE</name>
<evidence type="ECO:0000313" key="4">
    <source>
        <dbReference type="EMBL" id="MDC8829435.1"/>
    </source>
</evidence>
<evidence type="ECO:0000256" key="2">
    <source>
        <dbReference type="SAM" id="SignalP"/>
    </source>
</evidence>
<dbReference type="Proteomes" id="UP001218788">
    <property type="component" value="Unassembled WGS sequence"/>
</dbReference>
<dbReference type="InterPro" id="IPR029058">
    <property type="entry name" value="AB_hydrolase_fold"/>
</dbReference>
<comment type="caution">
    <text evidence="4">The sequence shown here is derived from an EMBL/GenBank/DDBJ whole genome shotgun (WGS) entry which is preliminary data.</text>
</comment>
<dbReference type="SUPFAM" id="SSF53474">
    <property type="entry name" value="alpha/beta-Hydrolases"/>
    <property type="match status" value="1"/>
</dbReference>
<keyword evidence="5" id="KW-1185">Reference proteome</keyword>
<reference evidence="4 5" key="1">
    <citation type="submission" date="2022-10" db="EMBL/GenBank/DDBJ databases">
        <title>Alteromonas sp. chi3 Genome sequencing.</title>
        <authorList>
            <person name="Park S."/>
        </authorList>
    </citation>
    <scope>NUCLEOTIDE SEQUENCE [LARGE SCALE GENOMIC DNA]</scope>
    <source>
        <strain evidence="5">chi3</strain>
    </source>
</reference>
<organism evidence="4 5">
    <name type="scientific">Alteromonas gilva</name>
    <dbReference type="NCBI Taxonomy" id="2987522"/>
    <lineage>
        <taxon>Bacteria</taxon>
        <taxon>Pseudomonadati</taxon>
        <taxon>Pseudomonadota</taxon>
        <taxon>Gammaproteobacteria</taxon>
        <taxon>Alteromonadales</taxon>
        <taxon>Alteromonadaceae</taxon>
        <taxon>Alteromonas/Salinimonas group</taxon>
        <taxon>Alteromonas</taxon>
    </lineage>
</organism>
<dbReference type="EMBL" id="JAQQXP010000001">
    <property type="protein sequence ID" value="MDC8829435.1"/>
    <property type="molecule type" value="Genomic_DNA"/>
</dbReference>
<evidence type="ECO:0000313" key="5">
    <source>
        <dbReference type="Proteomes" id="UP001218788"/>
    </source>
</evidence>
<dbReference type="Pfam" id="PF12146">
    <property type="entry name" value="Hydrolase_4"/>
    <property type="match status" value="1"/>
</dbReference>